<dbReference type="EMBL" id="MKJU01000022">
    <property type="protein sequence ID" value="OHU92144.1"/>
    <property type="molecule type" value="Genomic_DNA"/>
</dbReference>
<dbReference type="UniPathway" id="UPA00356">
    <property type="reaction ID" value="UER00437"/>
</dbReference>
<dbReference type="PANTHER" id="PTHR46969">
    <property type="entry name" value="BIFUNCTIONAL PROTEIN HLDE"/>
    <property type="match status" value="1"/>
</dbReference>
<evidence type="ECO:0000256" key="6">
    <source>
        <dbReference type="ARBA" id="ARBA00022777"/>
    </source>
</evidence>
<dbReference type="InterPro" id="IPR011611">
    <property type="entry name" value="PfkB_dom"/>
</dbReference>
<dbReference type="SUPFAM" id="SSF53613">
    <property type="entry name" value="Ribokinase-like"/>
    <property type="match status" value="1"/>
</dbReference>
<keyword evidence="4 11" id="KW-0548">Nucleotidyltransferase</keyword>
<comment type="similarity">
    <text evidence="11">In the C-terminal section; belongs to the cytidylyltransferase family.</text>
</comment>
<keyword evidence="6 11" id="KW-0418">Kinase</keyword>
<dbReference type="PANTHER" id="PTHR46969:SF1">
    <property type="entry name" value="BIFUNCTIONAL PROTEIN HLDE"/>
    <property type="match status" value="1"/>
</dbReference>
<dbReference type="RefSeq" id="WP_070983946.1">
    <property type="nucleotide sequence ID" value="NZ_MKJU01000022.1"/>
</dbReference>
<evidence type="ECO:0000256" key="5">
    <source>
        <dbReference type="ARBA" id="ARBA00022741"/>
    </source>
</evidence>
<sequence>MEFSRLQKLNQARVLVVGDVMLDRYWHGDTGRISPEAPVPVVKVSSLEDKAGGAANVAKNIAHLDGQVGLLGLIGEDDNGVSLTRILESEKIASQLVTVEELPTIAKMRVISRHQQVVRLDLEETFSEQHSRLLLARLEQVLDDYDFVLFSDYNKGALSAIKDMIALAKAAGKTVLIDPKSSDLSLYRGADYITPNLNEFKLAGGKVGSEQELTDSARQLIAEHGIGAMLLTRSEQGMSLICATQKHDFPAQVLEVSDVTGAGDTVIATLTTMLGAGMAPKDAVEVANIAAGIAVSKLGAATVSPEELSRKMGQYLRQTGEHYQTPFDDVLKHIAFAKQNGEKIVFTNGCFDILHAGHVRYLAQAKSMGDRLVVGLNNDESITRLKGPQRPINALKERAMVLSALASVDWVIPFGSEAENDTPAKLIEQISPDILVKGGDYKVSEIAGADHVLAQGGQVEVLAFLDGCSTSGIIEKAKLGKTAKS</sequence>
<dbReference type="HAMAP" id="MF_01603">
    <property type="entry name" value="HldE"/>
    <property type="match status" value="1"/>
</dbReference>
<evidence type="ECO:0000259" key="13">
    <source>
        <dbReference type="Pfam" id="PF01467"/>
    </source>
</evidence>
<comment type="pathway">
    <text evidence="11">Nucleotide-sugar biosynthesis; ADP-L-glycero-beta-D-manno-heptose biosynthesis; ADP-L-glycero-beta-D-manno-heptose from D-glycero-beta-D-manno-heptose 7-phosphate: step 1/4.</text>
</comment>
<dbReference type="OrthoDB" id="9802794at2"/>
<dbReference type="Pfam" id="PF01467">
    <property type="entry name" value="CTP_transf_like"/>
    <property type="match status" value="1"/>
</dbReference>
<evidence type="ECO:0000256" key="9">
    <source>
        <dbReference type="ARBA" id="ARBA00023277"/>
    </source>
</evidence>
<dbReference type="InterPro" id="IPR014729">
    <property type="entry name" value="Rossmann-like_a/b/a_fold"/>
</dbReference>
<comment type="function">
    <text evidence="2 11">Catalyzes the ADP transfer from ATP to D-glycero-beta-D-manno-heptose 1-phosphate, yielding ADP-D-glycero-beta-D-manno-heptose.</text>
</comment>
<dbReference type="GO" id="GO:0033786">
    <property type="term" value="F:heptose-1-phosphate adenylyltransferase activity"/>
    <property type="evidence" value="ECO:0007669"/>
    <property type="project" value="UniProtKB-UniRule"/>
</dbReference>
<dbReference type="NCBIfam" id="TIGR02198">
    <property type="entry name" value="rfaE_dom_I"/>
    <property type="match status" value="1"/>
</dbReference>
<proteinExistence type="inferred from homology"/>
<dbReference type="GO" id="GO:0005829">
    <property type="term" value="C:cytosol"/>
    <property type="evidence" value="ECO:0007669"/>
    <property type="project" value="TreeGrafter"/>
</dbReference>
<name>A0A1S1MTF1_9GAMM</name>
<dbReference type="GO" id="GO:0016773">
    <property type="term" value="F:phosphotransferase activity, alcohol group as acceptor"/>
    <property type="evidence" value="ECO:0007669"/>
    <property type="project" value="InterPro"/>
</dbReference>
<keyword evidence="15" id="KW-1185">Reference proteome</keyword>
<dbReference type="EC" id="2.7.7.70" evidence="11"/>
<comment type="catalytic activity">
    <reaction evidence="10 11">
        <text>D-glycero-beta-D-manno-heptose 1-phosphate + ATP + H(+) = ADP-D-glycero-beta-D-manno-heptose + diphosphate</text>
        <dbReference type="Rhea" id="RHEA:27465"/>
        <dbReference type="ChEBI" id="CHEBI:15378"/>
        <dbReference type="ChEBI" id="CHEBI:30616"/>
        <dbReference type="ChEBI" id="CHEBI:33019"/>
        <dbReference type="ChEBI" id="CHEBI:59967"/>
        <dbReference type="ChEBI" id="CHEBI:61593"/>
        <dbReference type="EC" id="2.7.7.70"/>
    </reaction>
</comment>
<dbReference type="Gene3D" id="3.40.1190.20">
    <property type="match status" value="1"/>
</dbReference>
<dbReference type="CDD" id="cd01172">
    <property type="entry name" value="RfaE_like"/>
    <property type="match status" value="1"/>
</dbReference>
<keyword evidence="9 11" id="KW-0119">Carbohydrate metabolism</keyword>
<feature type="domain" description="Carbohydrate kinase PfkB" evidence="12">
    <location>
        <begin position="12"/>
        <end position="305"/>
    </location>
</feature>
<dbReference type="NCBIfam" id="TIGR00125">
    <property type="entry name" value="cyt_tran_rel"/>
    <property type="match status" value="1"/>
</dbReference>
<feature type="domain" description="Cytidyltransferase-like" evidence="13">
    <location>
        <begin position="346"/>
        <end position="473"/>
    </location>
</feature>
<dbReference type="Gene3D" id="3.40.50.620">
    <property type="entry name" value="HUPs"/>
    <property type="match status" value="1"/>
</dbReference>
<dbReference type="InterPro" id="IPR023030">
    <property type="entry name" value="Bifunc_HldE"/>
</dbReference>
<feature type="region of interest" description="Ribokinase" evidence="11">
    <location>
        <begin position="1"/>
        <end position="316"/>
    </location>
</feature>
<dbReference type="NCBIfam" id="TIGR02199">
    <property type="entry name" value="rfaE_dom_II"/>
    <property type="match status" value="1"/>
</dbReference>
<dbReference type="Proteomes" id="UP000179786">
    <property type="component" value="Unassembled WGS sequence"/>
</dbReference>
<keyword evidence="7 11" id="KW-0067">ATP-binding</keyword>
<comment type="pathway">
    <text evidence="11">Nucleotide-sugar biosynthesis; ADP-L-glycero-beta-D-manno-heptose biosynthesis; ADP-L-glycero-beta-D-manno-heptose from D-glycero-beta-D-manno-heptose 7-phosphate: step 3/4.</text>
</comment>
<dbReference type="Pfam" id="PF00294">
    <property type="entry name" value="PfkB"/>
    <property type="match status" value="1"/>
</dbReference>
<dbReference type="STRING" id="1859457.BET10_07395"/>
<dbReference type="AlphaFoldDB" id="A0A1S1MTF1"/>
<evidence type="ECO:0000256" key="8">
    <source>
        <dbReference type="ARBA" id="ARBA00023268"/>
    </source>
</evidence>
<dbReference type="InterPro" id="IPR004821">
    <property type="entry name" value="Cyt_trans-like"/>
</dbReference>
<comment type="function">
    <text evidence="1 11">Catalyzes the phosphorylation of D-glycero-D-manno-heptose 7-phosphate at the C-1 position to selectively form D-glycero-beta-D-manno-heptose-1,7-bisphosphate.</text>
</comment>
<evidence type="ECO:0000256" key="7">
    <source>
        <dbReference type="ARBA" id="ARBA00022840"/>
    </source>
</evidence>
<comment type="caution">
    <text evidence="14">The sequence shown here is derived from an EMBL/GenBank/DDBJ whole genome shotgun (WGS) entry which is preliminary data.</text>
</comment>
<dbReference type="InterPro" id="IPR029056">
    <property type="entry name" value="Ribokinase-like"/>
</dbReference>
<evidence type="ECO:0000256" key="10">
    <source>
        <dbReference type="ARBA" id="ARBA00047428"/>
    </source>
</evidence>
<keyword evidence="8 11" id="KW-0511">Multifunctional enzyme</keyword>
<comment type="catalytic activity">
    <reaction evidence="11">
        <text>D-glycero-beta-D-manno-heptose 7-phosphate + ATP = D-glycero-beta-D-manno-heptose 1,7-bisphosphate + ADP + H(+)</text>
        <dbReference type="Rhea" id="RHEA:27473"/>
        <dbReference type="ChEBI" id="CHEBI:15378"/>
        <dbReference type="ChEBI" id="CHEBI:30616"/>
        <dbReference type="ChEBI" id="CHEBI:60204"/>
        <dbReference type="ChEBI" id="CHEBI:60208"/>
        <dbReference type="ChEBI" id="CHEBI:456216"/>
        <dbReference type="EC" id="2.7.1.167"/>
    </reaction>
</comment>
<dbReference type="NCBIfam" id="NF008454">
    <property type="entry name" value="PRK11316.1"/>
    <property type="match status" value="1"/>
</dbReference>
<dbReference type="FunFam" id="3.40.1190.20:FF:000002">
    <property type="entry name" value="Bifunctional protein HldE"/>
    <property type="match status" value="1"/>
</dbReference>
<evidence type="ECO:0000256" key="4">
    <source>
        <dbReference type="ARBA" id="ARBA00022695"/>
    </source>
</evidence>
<dbReference type="SUPFAM" id="SSF52374">
    <property type="entry name" value="Nucleotidylyl transferase"/>
    <property type="match status" value="1"/>
</dbReference>
<feature type="region of interest" description="Cytidylyltransferase" evidence="11">
    <location>
        <begin position="346"/>
        <end position="485"/>
    </location>
</feature>
<comment type="subunit">
    <text evidence="11">Homodimer.</text>
</comment>
<feature type="binding site" evidence="11">
    <location>
        <begin position="196"/>
        <end position="199"/>
    </location>
    <ligand>
        <name>ATP</name>
        <dbReference type="ChEBI" id="CHEBI:30616"/>
    </ligand>
</feature>
<dbReference type="EC" id="2.7.1.167" evidence="11"/>
<evidence type="ECO:0000259" key="12">
    <source>
        <dbReference type="Pfam" id="PF00294"/>
    </source>
</evidence>
<keyword evidence="3 11" id="KW-0808">Transferase</keyword>
<dbReference type="InterPro" id="IPR011914">
    <property type="entry name" value="RfaE_dom_II"/>
</dbReference>
<comment type="similarity">
    <text evidence="11">In the N-terminal section; belongs to the carbohydrate kinase PfkB family.</text>
</comment>
<feature type="active site" evidence="11">
    <location>
        <position position="264"/>
    </location>
</feature>
<evidence type="ECO:0000256" key="3">
    <source>
        <dbReference type="ARBA" id="ARBA00022679"/>
    </source>
</evidence>
<dbReference type="GO" id="GO:0097171">
    <property type="term" value="P:ADP-L-glycero-beta-D-manno-heptose biosynthetic process"/>
    <property type="evidence" value="ECO:0007669"/>
    <property type="project" value="UniProtKB-UniPathway"/>
</dbReference>
<dbReference type="GO" id="GO:0033785">
    <property type="term" value="F:heptose 7-phosphate kinase activity"/>
    <property type="evidence" value="ECO:0007669"/>
    <property type="project" value="UniProtKB-UniRule"/>
</dbReference>
<reference evidence="14 15" key="1">
    <citation type="submission" date="2016-09" db="EMBL/GenBank/DDBJ databases">
        <title>Pseudoalteromonas amylolytica sp. nov., isolated from the surface seawater.</title>
        <authorList>
            <person name="Wu Y.-H."/>
            <person name="Cheng H."/>
            <person name="Jin X.-B."/>
            <person name="Wang C.-S."/>
            <person name="Xu X.-W."/>
        </authorList>
    </citation>
    <scope>NUCLEOTIDE SEQUENCE [LARGE SCALE GENOMIC DNA]</scope>
    <source>
        <strain evidence="14 15">JW1</strain>
    </source>
</reference>
<evidence type="ECO:0000313" key="15">
    <source>
        <dbReference type="Proteomes" id="UP000179786"/>
    </source>
</evidence>
<keyword evidence="5 11" id="KW-0547">Nucleotide-binding</keyword>
<evidence type="ECO:0000256" key="2">
    <source>
        <dbReference type="ARBA" id="ARBA00003753"/>
    </source>
</evidence>
<gene>
    <name evidence="11" type="primary">hldE</name>
    <name evidence="14" type="ORF">BET10_07395</name>
</gene>
<dbReference type="GO" id="GO:0005524">
    <property type="term" value="F:ATP binding"/>
    <property type="evidence" value="ECO:0007669"/>
    <property type="project" value="UniProtKB-UniRule"/>
</dbReference>
<organism evidence="14 15">
    <name type="scientific">Pseudoalteromonas amylolytica</name>
    <dbReference type="NCBI Taxonomy" id="1859457"/>
    <lineage>
        <taxon>Bacteria</taxon>
        <taxon>Pseudomonadati</taxon>
        <taxon>Pseudomonadota</taxon>
        <taxon>Gammaproteobacteria</taxon>
        <taxon>Alteromonadales</taxon>
        <taxon>Pseudoalteromonadaceae</taxon>
        <taxon>Pseudoalteromonas</taxon>
    </lineage>
</organism>
<dbReference type="InterPro" id="IPR011913">
    <property type="entry name" value="RfaE_dom_I"/>
</dbReference>
<evidence type="ECO:0000256" key="11">
    <source>
        <dbReference type="HAMAP-Rule" id="MF_01603"/>
    </source>
</evidence>
<accession>A0A1S1MTF1</accession>
<evidence type="ECO:0000256" key="1">
    <source>
        <dbReference type="ARBA" id="ARBA00002319"/>
    </source>
</evidence>
<protein>
    <recommendedName>
        <fullName evidence="11">Bifunctional protein HldE</fullName>
    </recommendedName>
    <domain>
        <recommendedName>
            <fullName evidence="11">D-beta-D-heptose 7-phosphate kinase</fullName>
            <ecNumber evidence="11">2.7.1.167</ecNumber>
        </recommendedName>
        <alternativeName>
            <fullName evidence="11">D-beta-D-heptose 7-phosphotransferase</fullName>
        </alternativeName>
        <alternativeName>
            <fullName evidence="11">D-glycero-beta-D-manno-heptose-7-phosphate kinase</fullName>
        </alternativeName>
    </domain>
    <domain>
        <recommendedName>
            <fullName evidence="11">D-beta-D-heptose 1-phosphate adenylyltransferase</fullName>
            <ecNumber evidence="11">2.7.7.70</ecNumber>
        </recommendedName>
        <alternativeName>
            <fullName evidence="11">D-glycero-beta-D-manno-heptose 1-phosphate adenylyltransferase</fullName>
        </alternativeName>
    </domain>
</protein>
<evidence type="ECO:0000313" key="14">
    <source>
        <dbReference type="EMBL" id="OHU92144.1"/>
    </source>
</evidence>